<evidence type="ECO:0000313" key="2">
    <source>
        <dbReference type="Proteomes" id="UP000287296"/>
    </source>
</evidence>
<sequence>MVFHSAGGGGKSRLNKVKASRGCHRFSEEIYRAELDKIRAQIRQGVFDISGFLHNRACFWKIAIYECLVLFLL</sequence>
<evidence type="ECO:0000313" key="1">
    <source>
        <dbReference type="EMBL" id="RST60606.1"/>
    </source>
</evidence>
<accession>A0A429XB19</accession>
<name>A0A429XB19_SIMTE</name>
<proteinExistence type="predicted"/>
<reference evidence="1 2" key="1">
    <citation type="submission" date="2018-12" db="EMBL/GenBank/DDBJ databases">
        <authorList>
            <person name="Sun L."/>
            <person name="Chen Z."/>
        </authorList>
    </citation>
    <scope>NUCLEOTIDE SEQUENCE [LARGE SCALE GENOMIC DNA]</scope>
    <source>
        <strain evidence="1 2">LMG 29736</strain>
    </source>
</reference>
<comment type="caution">
    <text evidence="1">The sequence shown here is derived from an EMBL/GenBank/DDBJ whole genome shotgun (WGS) entry which is preliminary data.</text>
</comment>
<organism evidence="1 2">
    <name type="scientific">Siminovitchia terrae</name>
    <name type="common">Bacillus terrae</name>
    <dbReference type="NCBI Taxonomy" id="1914933"/>
    <lineage>
        <taxon>Bacteria</taxon>
        <taxon>Bacillati</taxon>
        <taxon>Bacillota</taxon>
        <taxon>Bacilli</taxon>
        <taxon>Bacillales</taxon>
        <taxon>Bacillaceae</taxon>
        <taxon>Siminovitchia</taxon>
    </lineage>
</organism>
<gene>
    <name evidence="1" type="ORF">D5F11_004420</name>
</gene>
<dbReference type="EMBL" id="QYTW02000003">
    <property type="protein sequence ID" value="RST60606.1"/>
    <property type="molecule type" value="Genomic_DNA"/>
</dbReference>
<protein>
    <submittedName>
        <fullName evidence="1">Uncharacterized protein</fullName>
    </submittedName>
</protein>
<dbReference type="AlphaFoldDB" id="A0A429XB19"/>
<dbReference type="RefSeq" id="WP_126646501.1">
    <property type="nucleotide sequence ID" value="NZ_QYTW02000003.1"/>
</dbReference>
<dbReference type="Proteomes" id="UP000287296">
    <property type="component" value="Unassembled WGS sequence"/>
</dbReference>
<dbReference type="OrthoDB" id="2983640at2"/>